<dbReference type="Gene3D" id="3.30.70.250">
    <property type="entry name" value="Malonyl-CoA ACP transacylase, ACP-binding"/>
    <property type="match status" value="1"/>
</dbReference>
<dbReference type="InterPro" id="IPR001227">
    <property type="entry name" value="Ac_transferase_dom_sf"/>
</dbReference>
<dbReference type="InterPro" id="IPR014031">
    <property type="entry name" value="Ketoacyl_synth_C"/>
</dbReference>
<dbReference type="Pfam" id="PF02801">
    <property type="entry name" value="Ketoacyl-synt_C"/>
    <property type="match status" value="2"/>
</dbReference>
<dbReference type="CDD" id="cd00833">
    <property type="entry name" value="PKS"/>
    <property type="match status" value="2"/>
</dbReference>
<evidence type="ECO:0000259" key="2">
    <source>
        <dbReference type="PROSITE" id="PS52004"/>
    </source>
</evidence>
<evidence type="ECO:0000256" key="1">
    <source>
        <dbReference type="SAM" id="MobiDB-lite"/>
    </source>
</evidence>
<dbReference type="Gene3D" id="3.40.47.10">
    <property type="match status" value="2"/>
</dbReference>
<dbReference type="InterPro" id="IPR052568">
    <property type="entry name" value="PKS-FAS_Synthase"/>
</dbReference>
<dbReference type="SUPFAM" id="SSF52151">
    <property type="entry name" value="FabD/lysophospholipase-like"/>
    <property type="match status" value="1"/>
</dbReference>
<dbReference type="Pfam" id="PF00109">
    <property type="entry name" value="ketoacyl-synt"/>
    <property type="match status" value="2"/>
</dbReference>
<dbReference type="InterPro" id="IPR020841">
    <property type="entry name" value="PKS_Beta-ketoAc_synthase_dom"/>
</dbReference>
<dbReference type="InterPro" id="IPR016039">
    <property type="entry name" value="Thiolase-like"/>
</dbReference>
<dbReference type="Pfam" id="PF00698">
    <property type="entry name" value="Acyl_transf_1"/>
    <property type="match status" value="1"/>
</dbReference>
<dbReference type="InterPro" id="IPR014043">
    <property type="entry name" value="Acyl_transferase_dom"/>
</dbReference>
<dbReference type="SUPFAM" id="SSF53901">
    <property type="entry name" value="Thiolase-like"/>
    <property type="match status" value="3"/>
</dbReference>
<dbReference type="InterPro" id="IPR032821">
    <property type="entry name" value="PKS_assoc"/>
</dbReference>
<feature type="region of interest" description="Disordered" evidence="1">
    <location>
        <begin position="1385"/>
        <end position="1432"/>
    </location>
</feature>
<gene>
    <name evidence="3" type="ORF">METZ01_LOCUS31652</name>
</gene>
<dbReference type="PANTHER" id="PTHR43074:SF1">
    <property type="entry name" value="BETA-KETOACYL SYNTHASE FAMILY PROTEIN-RELATED"/>
    <property type="match status" value="1"/>
</dbReference>
<dbReference type="PANTHER" id="PTHR43074">
    <property type="entry name" value="OMEGA-3 POLYUNSATURATED FATTY ACID SYNTHASE PFAB-RELATED"/>
    <property type="match status" value="1"/>
</dbReference>
<dbReference type="EMBL" id="UINC01001367">
    <property type="protein sequence ID" value="SUZ78798.1"/>
    <property type="molecule type" value="Genomic_DNA"/>
</dbReference>
<proteinExistence type="predicted"/>
<evidence type="ECO:0000313" key="3">
    <source>
        <dbReference type="EMBL" id="SUZ78798.1"/>
    </source>
</evidence>
<name>A0A381QIM0_9ZZZZ</name>
<dbReference type="Gene3D" id="3.40.366.10">
    <property type="entry name" value="Malonyl-Coenzyme A Acyl Carrier Protein, domain 2"/>
    <property type="match status" value="1"/>
</dbReference>
<dbReference type="PROSITE" id="PS52004">
    <property type="entry name" value="KS3_2"/>
    <property type="match status" value="2"/>
</dbReference>
<dbReference type="SMART" id="SM00825">
    <property type="entry name" value="PKS_KS"/>
    <property type="match status" value="1"/>
</dbReference>
<feature type="domain" description="Ketosynthase family 3 (KS3)" evidence="2">
    <location>
        <begin position="2"/>
        <end position="447"/>
    </location>
</feature>
<dbReference type="InterPro" id="IPR014030">
    <property type="entry name" value="Ketoacyl_synth_N"/>
</dbReference>
<feature type="non-terminal residue" evidence="3">
    <location>
        <position position="1511"/>
    </location>
</feature>
<reference evidence="3" key="1">
    <citation type="submission" date="2018-05" db="EMBL/GenBank/DDBJ databases">
        <authorList>
            <person name="Lanie J.A."/>
            <person name="Ng W.-L."/>
            <person name="Kazmierczak K.M."/>
            <person name="Andrzejewski T.M."/>
            <person name="Davidsen T.M."/>
            <person name="Wayne K.J."/>
            <person name="Tettelin H."/>
            <person name="Glass J.I."/>
            <person name="Rusch D."/>
            <person name="Podicherti R."/>
            <person name="Tsui H.-C.T."/>
            <person name="Winkler M.E."/>
        </authorList>
    </citation>
    <scope>NUCLEOTIDE SEQUENCE</scope>
</reference>
<accession>A0A381QIM0</accession>
<dbReference type="GO" id="GO:0016746">
    <property type="term" value="F:acyltransferase activity"/>
    <property type="evidence" value="ECO:0007669"/>
    <property type="project" value="InterPro"/>
</dbReference>
<feature type="domain" description="Ketosynthase family 3 (KS3)" evidence="2">
    <location>
        <begin position="478"/>
        <end position="909"/>
    </location>
</feature>
<dbReference type="SMART" id="SM00827">
    <property type="entry name" value="PKS_AT"/>
    <property type="match status" value="1"/>
</dbReference>
<protein>
    <recommendedName>
        <fullName evidence="2">Ketosynthase family 3 (KS3) domain-containing protein</fullName>
    </recommendedName>
</protein>
<sequence length="1511" mass="161272">MPEPIAIVGLGGVLPGAATLDDFWNVVEAGVDTASDPPPDRWCLALDRAYSTDRAQPDRVHSRRACFVRDFELDLEGIDLSAELVESLDPMVHLALHAGRQAWRDCVADAVDPTRVGVMLGNIVLPTASASAMADWILGRRFERELFRAAGVPMPPETRAPVAAINRWVAGLPAAMLAKGLGLGGDRFCIDAACASSLFTAELAVDALRKGRLDAVLAGGLSRPDSLYTQMGFSQLLAVSPTGRCSPFDHKSDGLVVGEGAGVLVLKRLSDARQHGDRIRAVIHAVGLSNDVEGSLLAPSREGQLRAMQGAYQAAGWTPGQVDVVECHATGTPVGDSVEFASLQALWTEGQYEPGQCVIGSAKSNTGHLLTGAGAVGLLKTVLAMENQVLPPTANFEEPGDKIDLDGSPFRVLAKAEPWKSPSDHPRRAAVSGFGFGGTNAHVLLEEPTEPAQGRSVVGVAEQPQAEQLRAEQPQPRLSNVAIVGMGARVGPWKNVDEIGDRLMGRGESHPVRAKENHWGLPDAPAGWFIEDLEIPIGRFKIPPREVEEALPQQMLMLQVAEQAIADADLGEVDRLRAGVFVGVELDLNTTNYHLRWSVRSRAADWAQRLGRPSDGEEFDRWVDELCDSLTPALNANRTIGGLGSIAASRVAREFGLGGPSYVISSEETSGLSALYAASRSLEQGRIDCAIVGAVDLAGDVRSLISLESTDGLAKPEDSPSFGEDLARMVPSDGAVALVLKRTEDAERDGDRVYAIVRASGTAGGDSESSCQEVIRRSCEEADIAARDIPHLEISGFGIAGLGRTEMTAVAEVFGPDTVLGYAKAQIGHTGAAAGLISVLSSALSLYRQVLPAAAGSRNWPEAQEGRAWRLTSLRDPTPWVRDRIDGPRRAGVLAVSRGASSSYVILEEAEVAANSQSAGADARAAYRGDLPLSEGLFVVEGEDRGEIVVGLRNLMQAANDAAGASGTDTHGSVTIHHIATNWWESHPDLSDAPLAITLIARDADELRSLAQSAAGQLERGHDPSDRSAGRVFFSSDPLGPTGELAFVYPGSGSQYADMGRELCLQWPEILRAQDRGNDRLKSQLKAAEIWGDGPGIGDARTVILSQVALGTIATDLMAEFGVRPDAVVGYSLGETAGLFSVGAWHERDEMLRRVTESELFESDLTGRCNATRQAWGVAKNAEVEWAVGVVETPAARAREVLEEFDRVYLLIVNTPDECVIGGDRSAVENAVERLGCPFHALEGVPTVHCEVATQVSEPYRDLHVLDTRPPEGIRVYSGAWGEAYEVDQARAADSLLAQAIQGVDFPKTVRQAHDDGVRIFLEMGPGESCVRMIHKILDGLPFRARSISSSTQDEPSAVLRALGMLIAERAPVDLAQLYPEGRLTEDESGPVTRIPVGQTSFGRIPVTPRSDGFVEAPDEGHRPAEDPSPVSLPLDSGVVPAELSEAVRAAETTIQAHEAFLRTAQRTQELAQGEYARQQEFIRALTVDGNEVSVAATARPSAATPVMDRD</sequence>
<organism evidence="3">
    <name type="scientific">marine metagenome</name>
    <dbReference type="NCBI Taxonomy" id="408172"/>
    <lineage>
        <taxon>unclassified sequences</taxon>
        <taxon>metagenomes</taxon>
        <taxon>ecological metagenomes</taxon>
    </lineage>
</organism>
<dbReference type="Pfam" id="PF16197">
    <property type="entry name" value="KAsynt_C_assoc"/>
    <property type="match status" value="1"/>
</dbReference>
<dbReference type="InterPro" id="IPR016035">
    <property type="entry name" value="Acyl_Trfase/lysoPLipase"/>
</dbReference>